<dbReference type="AlphaFoldDB" id="A0A1B1BH59"/>
<feature type="domain" description="DUF1206" evidence="3">
    <location>
        <begin position="218"/>
        <end position="286"/>
    </location>
</feature>
<feature type="transmembrane region" description="Helical" evidence="2">
    <location>
        <begin position="133"/>
        <end position="151"/>
    </location>
</feature>
<organism evidence="4 5">
    <name type="scientific">Cryobacterium arcticum</name>
    <dbReference type="NCBI Taxonomy" id="670052"/>
    <lineage>
        <taxon>Bacteria</taxon>
        <taxon>Bacillati</taxon>
        <taxon>Actinomycetota</taxon>
        <taxon>Actinomycetes</taxon>
        <taxon>Micrococcales</taxon>
        <taxon>Microbacteriaceae</taxon>
        <taxon>Cryobacterium</taxon>
    </lineage>
</organism>
<dbReference type="InterPro" id="IPR009597">
    <property type="entry name" value="DUF1206"/>
</dbReference>
<dbReference type="EMBL" id="CP016282">
    <property type="protein sequence ID" value="ANP71846.1"/>
    <property type="molecule type" value="Genomic_DNA"/>
</dbReference>
<evidence type="ECO:0000313" key="5">
    <source>
        <dbReference type="Proteomes" id="UP000092582"/>
    </source>
</evidence>
<feature type="domain" description="DUF1206" evidence="3">
    <location>
        <begin position="129"/>
        <end position="193"/>
    </location>
</feature>
<evidence type="ECO:0000259" key="3">
    <source>
        <dbReference type="Pfam" id="PF06724"/>
    </source>
</evidence>
<keyword evidence="2" id="KW-0812">Transmembrane</keyword>
<protein>
    <submittedName>
        <fullName evidence="4">Membrane protein</fullName>
    </submittedName>
</protein>
<reference evidence="4 5" key="1">
    <citation type="submission" date="2016-06" db="EMBL/GenBank/DDBJ databases">
        <title>Genome sequencing of Cryobacterium arcticum PAMC 27867.</title>
        <authorList>
            <person name="Lee J."/>
            <person name="Kim O.-S."/>
        </authorList>
    </citation>
    <scope>NUCLEOTIDE SEQUENCE [LARGE SCALE GENOMIC DNA]</scope>
    <source>
        <strain evidence="4 5">PAMC 27867</strain>
    </source>
</reference>
<feature type="domain" description="DUF1206" evidence="3">
    <location>
        <begin position="45"/>
        <end position="111"/>
    </location>
</feature>
<evidence type="ECO:0000256" key="2">
    <source>
        <dbReference type="SAM" id="Phobius"/>
    </source>
</evidence>
<evidence type="ECO:0000313" key="4">
    <source>
        <dbReference type="EMBL" id="ANP71846.1"/>
    </source>
</evidence>
<dbReference type="Proteomes" id="UP000092582">
    <property type="component" value="Chromosome 1"/>
</dbReference>
<feature type="transmembrane region" description="Helical" evidence="2">
    <location>
        <begin position="211"/>
        <end position="239"/>
    </location>
</feature>
<accession>A0A1B1BH59</accession>
<keyword evidence="5" id="KW-1185">Reference proteome</keyword>
<dbReference type="KEGG" id="cart:PA27867_0879"/>
<dbReference type="Pfam" id="PF06724">
    <property type="entry name" value="DUF1206"/>
    <property type="match status" value="3"/>
</dbReference>
<feature type="transmembrane region" description="Helical" evidence="2">
    <location>
        <begin position="90"/>
        <end position="112"/>
    </location>
</feature>
<feature type="transmembrane region" description="Helical" evidence="2">
    <location>
        <begin position="259"/>
        <end position="282"/>
    </location>
</feature>
<feature type="transmembrane region" description="Helical" evidence="2">
    <location>
        <begin position="47"/>
        <end position="70"/>
    </location>
</feature>
<name>A0A1B1BH59_9MICO</name>
<gene>
    <name evidence="4" type="ORF">PA27867_0879</name>
</gene>
<keyword evidence="2" id="KW-0472">Membrane</keyword>
<keyword evidence="2" id="KW-1133">Transmembrane helix</keyword>
<proteinExistence type="predicted"/>
<feature type="region of interest" description="Disordered" evidence="1">
    <location>
        <begin position="1"/>
        <end position="34"/>
    </location>
</feature>
<feature type="transmembrane region" description="Helical" evidence="2">
    <location>
        <begin position="171"/>
        <end position="190"/>
    </location>
</feature>
<evidence type="ECO:0000256" key="1">
    <source>
        <dbReference type="SAM" id="MobiDB-lite"/>
    </source>
</evidence>
<sequence>MHKAPFPRYDNPMNTRSSAKSGAESAGRAAQQAGNNPHLKTLARVGYAVNGLLHGLIGAIAIGLAVGAGGGSADQSGALGQVAQSPGGIFMLWTIVVGLAALGLWQVLQAFLVPGSDPKKVWAHRLKEIGKGVAYLFVAGTALTVALNGSANSSQSTSSASASVLALPGGPVLLMIAGLAVLAIGGYFVYKGAAKKFTEDLAVPTGTVGRVTVGLGVAGYVAKGIAVGVVGILAIVAGFTVDPSQSTGLDGALHSLAELPFGTVILVLVGLGLIAYGVYCFFRARFARL</sequence>
<dbReference type="STRING" id="670052.PA27867_0879"/>